<accession>A0A5M8NUU1</accession>
<reference evidence="2 3" key="1">
    <citation type="submission" date="2019-03" db="EMBL/GenBank/DDBJ databases">
        <title>Single cell metagenomics reveals metabolic interactions within the superorganism composed of flagellate Streblomastix strix and complex community of Bacteroidetes bacteria on its surface.</title>
        <authorList>
            <person name="Treitli S.C."/>
            <person name="Kolisko M."/>
            <person name="Husnik F."/>
            <person name="Keeling P."/>
            <person name="Hampl V."/>
        </authorList>
    </citation>
    <scope>NUCLEOTIDE SEQUENCE [LARGE SCALE GENOMIC DNA]</scope>
    <source>
        <strain evidence="2">St1</strain>
    </source>
</reference>
<evidence type="ECO:0000313" key="3">
    <source>
        <dbReference type="Proteomes" id="UP000324575"/>
    </source>
</evidence>
<dbReference type="AlphaFoldDB" id="A0A5M8NUU1"/>
<feature type="domain" description="Circularly permuted ATP-grasp type 2" evidence="1">
    <location>
        <begin position="41"/>
        <end position="414"/>
    </location>
</feature>
<evidence type="ECO:0000259" key="1">
    <source>
        <dbReference type="Pfam" id="PF14403"/>
    </source>
</evidence>
<sequence length="437" mass="50039">MHASIEQRDTVNKWLERFGVRFGIYKGGVFHEQLFPFDPVPRVIPHKDWKFIEKGLIQRVKALNLFLADIYHEKQIVKDGIIPEEFIYSSKGYLPQCEGITPSKKIYVHIAGIDLVEAKDGSWIILEDNLRIPSGASYPIIARTITRKVSPHTFECSKIADNRNYTDLLRKTMDYVNVNNGLTVILTPGRYNSAFFEHSFLSEKTEAVLAFPGDLVVENDEVYYKGLFDAREKVGVIYRRISDEFLDPLVFDKSSLLGVPNLMRAYAKGNVAVMNALGNGVADDKGLCYFVPKMIEYYLKETPMLQNAPTYLPYYPDDRKYVLSNIHKLVIKDVSEAGGYGVMFGQDMNKEELNRIKHLIETEPRRWIAQEVIDFKDLEVLEDGKTVYRKADLRAFVLCGEDIKVWQSGLTRFARQPDSFVVNSSQGGGFKDTWIEK</sequence>
<organism evidence="2 3">
    <name type="scientific">Candidatus Ordinivivax streblomastigis</name>
    <dbReference type="NCBI Taxonomy" id="2540710"/>
    <lineage>
        <taxon>Bacteria</taxon>
        <taxon>Pseudomonadati</taxon>
        <taxon>Bacteroidota</taxon>
        <taxon>Bacteroidia</taxon>
        <taxon>Bacteroidales</taxon>
        <taxon>Candidatus Ordinivivax</taxon>
    </lineage>
</organism>
<dbReference type="Pfam" id="PF14403">
    <property type="entry name" value="CP_ATPgrasp_2"/>
    <property type="match status" value="1"/>
</dbReference>
<dbReference type="EMBL" id="SNRX01000136">
    <property type="protein sequence ID" value="KAA6300127.1"/>
    <property type="molecule type" value="Genomic_DNA"/>
</dbReference>
<protein>
    <recommendedName>
        <fullName evidence="1">Circularly permuted ATP-grasp type 2 domain-containing protein</fullName>
    </recommendedName>
</protein>
<proteinExistence type="predicted"/>
<evidence type="ECO:0000313" key="2">
    <source>
        <dbReference type="EMBL" id="KAA6300127.1"/>
    </source>
</evidence>
<dbReference type="Proteomes" id="UP000324575">
    <property type="component" value="Unassembled WGS sequence"/>
</dbReference>
<dbReference type="InterPro" id="IPR016450">
    <property type="entry name" value="UCP005522"/>
</dbReference>
<dbReference type="InterPro" id="IPR025841">
    <property type="entry name" value="CP_ATPgrasp_2"/>
</dbReference>
<dbReference type="PIRSF" id="PIRSF005522">
    <property type="entry name" value="UCP005522"/>
    <property type="match status" value="1"/>
</dbReference>
<dbReference type="Gene3D" id="3.40.50.11290">
    <property type="match status" value="1"/>
</dbReference>
<dbReference type="SUPFAM" id="SSF56059">
    <property type="entry name" value="Glutathione synthetase ATP-binding domain-like"/>
    <property type="match status" value="1"/>
</dbReference>
<comment type="caution">
    <text evidence="2">The sequence shown here is derived from an EMBL/GenBank/DDBJ whole genome shotgun (WGS) entry which is preliminary data.</text>
</comment>
<dbReference type="InterPro" id="IPR051680">
    <property type="entry name" value="ATP-dep_Glu-Cys_Ligase-2"/>
</dbReference>
<gene>
    <name evidence="2" type="ORF">EZS26_003732</name>
</gene>
<dbReference type="PANTHER" id="PTHR34595">
    <property type="entry name" value="BLR5612 PROTEIN"/>
    <property type="match status" value="1"/>
</dbReference>
<name>A0A5M8NUU1_9BACT</name>
<dbReference type="PANTHER" id="PTHR34595:SF7">
    <property type="entry name" value="SLL1039 PROTEIN"/>
    <property type="match status" value="1"/>
</dbReference>
<dbReference type="Gene3D" id="3.30.1490.270">
    <property type="match status" value="1"/>
</dbReference>